<protein>
    <recommendedName>
        <fullName evidence="3 4">N5-carboxyaminoimidazole ribonucleotide mutase</fullName>
        <shortName evidence="3 4">N5-CAIR mutase</shortName>
        <ecNumber evidence="3 4">5.4.99.18</ecNumber>
    </recommendedName>
    <alternativeName>
        <fullName evidence="3">5-(carboxyamino)imidazole ribonucleotide mutase</fullName>
    </alternativeName>
</protein>
<dbReference type="PANTHER" id="PTHR23046">
    <property type="entry name" value="PHOSPHORIBOSYLAMINOIMIDAZOLE CARBOXYLASE CATALYTIC SUBUNIT"/>
    <property type="match status" value="1"/>
</dbReference>
<proteinExistence type="inferred from homology"/>
<dbReference type="Gene3D" id="3.40.50.1970">
    <property type="match status" value="1"/>
</dbReference>
<comment type="similarity">
    <text evidence="3">Belongs to the AIR carboxylase family. Class I subfamily.</text>
</comment>
<evidence type="ECO:0000256" key="1">
    <source>
        <dbReference type="ARBA" id="ARBA00022755"/>
    </source>
</evidence>
<dbReference type="NCBIfam" id="TIGR01162">
    <property type="entry name" value="purE"/>
    <property type="match status" value="1"/>
</dbReference>
<dbReference type="STRING" id="999415.HMPREF9943_01405"/>
<comment type="function">
    <text evidence="3 4">Catalyzes the conversion of N5-carboxyaminoimidazole ribonucleotide (N5-CAIR) to 4-carboxy-5-aminoimidazole ribonucleotide (CAIR).</text>
</comment>
<sequence length="164" mass="17446">MKAAVIMGSASDADKVEGCIGILKDFGVNVKVRALSAHRAHGVLKEFIDECNHDDTDVIITAAGMAAALPGVVASQTVLPVIGIPCTSQTLEGMDALLSIVQMPSGIPVATVAINGGKNAAYLALEIMAVKDPTIRQKLLDHRLSMNKDCLEKNKEIMMKYEEE</sequence>
<dbReference type="Proteomes" id="UP000011758">
    <property type="component" value="Unassembled WGS sequence"/>
</dbReference>
<dbReference type="eggNOG" id="COG0041">
    <property type="taxonomic scope" value="Bacteria"/>
</dbReference>
<comment type="pathway">
    <text evidence="3 4">Purine metabolism; IMP biosynthesis via de novo pathway; 5-amino-1-(5-phospho-D-ribosyl)imidazole-4-carboxylate from 5-amino-1-(5-phospho-D-ribosyl)imidazole (N5-CAIR route): step 2/2.</text>
</comment>
<evidence type="ECO:0000313" key="8">
    <source>
        <dbReference type="Proteomes" id="UP000011758"/>
    </source>
</evidence>
<feature type="domain" description="PurE" evidence="6">
    <location>
        <begin position="1"/>
        <end position="150"/>
    </location>
</feature>
<dbReference type="GO" id="GO:0034023">
    <property type="term" value="F:5-(carboxyamino)imidazole ribonucleotide mutase activity"/>
    <property type="evidence" value="ECO:0007669"/>
    <property type="project" value="UniProtKB-UniRule"/>
</dbReference>
<dbReference type="InterPro" id="IPR033747">
    <property type="entry name" value="PurE_ClassI"/>
</dbReference>
<keyword evidence="1 3" id="KW-0658">Purine biosynthesis</keyword>
<gene>
    <name evidence="3" type="primary">purE</name>
    <name evidence="7" type="ORF">HMPREF9943_01405</name>
</gene>
<dbReference type="EMBL" id="AGEJ01000022">
    <property type="protein sequence ID" value="EMD16284.1"/>
    <property type="molecule type" value="Genomic_DNA"/>
</dbReference>
<organism evidence="7 8">
    <name type="scientific">Eggerthia catenaformis OT 569 = DSM 20559</name>
    <dbReference type="NCBI Taxonomy" id="999415"/>
    <lineage>
        <taxon>Bacteria</taxon>
        <taxon>Bacillati</taxon>
        <taxon>Bacillota</taxon>
        <taxon>Erysipelotrichia</taxon>
        <taxon>Erysipelotrichales</taxon>
        <taxon>Coprobacillaceae</taxon>
        <taxon>Eggerthia</taxon>
    </lineage>
</organism>
<feature type="binding site" evidence="3 5">
    <location>
        <position position="9"/>
    </location>
    <ligand>
        <name>substrate</name>
    </ligand>
</feature>
<dbReference type="HAMAP" id="MF_01929">
    <property type="entry name" value="PurE_classI"/>
    <property type="match status" value="1"/>
</dbReference>
<evidence type="ECO:0000313" key="7">
    <source>
        <dbReference type="EMBL" id="EMD16284.1"/>
    </source>
</evidence>
<dbReference type="PANTHER" id="PTHR23046:SF2">
    <property type="entry name" value="PHOSPHORIBOSYLAMINOIMIDAZOLE CARBOXYLASE"/>
    <property type="match status" value="1"/>
</dbReference>
<dbReference type="PIRSF" id="PIRSF001338">
    <property type="entry name" value="AIR_carboxylase"/>
    <property type="match status" value="1"/>
</dbReference>
<dbReference type="PATRIC" id="fig|999415.3.peg.1431"/>
<evidence type="ECO:0000256" key="4">
    <source>
        <dbReference type="PIRNR" id="PIRNR001338"/>
    </source>
</evidence>
<evidence type="ECO:0000256" key="2">
    <source>
        <dbReference type="ARBA" id="ARBA00023235"/>
    </source>
</evidence>
<feature type="binding site" evidence="3 5">
    <location>
        <position position="12"/>
    </location>
    <ligand>
        <name>substrate</name>
    </ligand>
</feature>
<dbReference type="EC" id="5.4.99.18" evidence="3 4"/>
<dbReference type="SMART" id="SM01001">
    <property type="entry name" value="AIRC"/>
    <property type="match status" value="1"/>
</dbReference>
<keyword evidence="2 3" id="KW-0413">Isomerase</keyword>
<dbReference type="UniPathway" id="UPA00074">
    <property type="reaction ID" value="UER00943"/>
</dbReference>
<dbReference type="RefSeq" id="WP_004803476.1">
    <property type="nucleotide sequence ID" value="NZ_AUGJ01000007.1"/>
</dbReference>
<dbReference type="GO" id="GO:0006189">
    <property type="term" value="P:'de novo' IMP biosynthetic process"/>
    <property type="evidence" value="ECO:0007669"/>
    <property type="project" value="UniProtKB-UniRule"/>
</dbReference>
<accession>M2PL23</accession>
<keyword evidence="8" id="KW-1185">Reference proteome</keyword>
<dbReference type="AlphaFoldDB" id="M2PL23"/>
<dbReference type="InterPro" id="IPR024694">
    <property type="entry name" value="PurE_prokaryotes"/>
</dbReference>
<feature type="binding site" evidence="3 5">
    <location>
        <position position="39"/>
    </location>
    <ligand>
        <name>substrate</name>
    </ligand>
</feature>
<comment type="caution">
    <text evidence="7">The sequence shown here is derived from an EMBL/GenBank/DDBJ whole genome shotgun (WGS) entry which is preliminary data.</text>
</comment>
<reference evidence="7 8" key="1">
    <citation type="submission" date="2013-02" db="EMBL/GenBank/DDBJ databases">
        <title>The Genome Sequence of Lactobacillus catenaformis F0143.</title>
        <authorList>
            <consortium name="The Broad Institute Genome Sequencing Platform"/>
            <person name="Earl A."/>
            <person name="Ward D."/>
            <person name="Feldgarden M."/>
            <person name="Gevers D."/>
            <person name="Izard J."/>
            <person name="Blanton J.M."/>
            <person name="Mathney J."/>
            <person name="Dewhirst F.E."/>
            <person name="Young S.K."/>
            <person name="Zeng Q."/>
            <person name="Gargeya S."/>
            <person name="Fitzgerald M."/>
            <person name="Haas B."/>
            <person name="Abouelleil A."/>
            <person name="Alvarado L."/>
            <person name="Arachchi H.M."/>
            <person name="Berlin A."/>
            <person name="Chapman S.B."/>
            <person name="Gearin G."/>
            <person name="Goldberg J."/>
            <person name="Griggs A."/>
            <person name="Gujja S."/>
            <person name="Hansen M."/>
            <person name="Heiman D."/>
            <person name="Howarth C."/>
            <person name="Larimer J."/>
            <person name="Lui A."/>
            <person name="MacDonald P.J.P."/>
            <person name="McCowen C."/>
            <person name="Montmayeur A."/>
            <person name="Murphy C."/>
            <person name="Neiman D."/>
            <person name="Pearson M."/>
            <person name="Priest M."/>
            <person name="Roberts A."/>
            <person name="Saif S."/>
            <person name="Shea T."/>
            <person name="Sisk P."/>
            <person name="Stolte C."/>
            <person name="Sykes S."/>
            <person name="Wortman J."/>
            <person name="Nusbaum C."/>
            <person name="Birren B."/>
        </authorList>
    </citation>
    <scope>NUCLEOTIDE SEQUENCE [LARGE SCALE GENOMIC DNA]</scope>
    <source>
        <strain evidence="7 8">OT 569</strain>
    </source>
</reference>
<name>M2PL23_9FIRM</name>
<evidence type="ECO:0000256" key="5">
    <source>
        <dbReference type="PIRSR" id="PIRSR001338-1"/>
    </source>
</evidence>
<evidence type="ECO:0000259" key="6">
    <source>
        <dbReference type="SMART" id="SM01001"/>
    </source>
</evidence>
<dbReference type="OrthoDB" id="9791908at2"/>
<comment type="catalytic activity">
    <reaction evidence="3 4">
        <text>5-carboxyamino-1-(5-phospho-D-ribosyl)imidazole + H(+) = 5-amino-1-(5-phospho-D-ribosyl)imidazole-4-carboxylate</text>
        <dbReference type="Rhea" id="RHEA:13193"/>
        <dbReference type="ChEBI" id="CHEBI:15378"/>
        <dbReference type="ChEBI" id="CHEBI:58730"/>
        <dbReference type="ChEBI" id="CHEBI:77657"/>
        <dbReference type="EC" id="5.4.99.18"/>
    </reaction>
</comment>
<dbReference type="SUPFAM" id="SSF52255">
    <property type="entry name" value="N5-CAIR mutase (phosphoribosylaminoimidazole carboxylase, PurE)"/>
    <property type="match status" value="1"/>
</dbReference>
<dbReference type="Pfam" id="PF00731">
    <property type="entry name" value="AIRC"/>
    <property type="match status" value="1"/>
</dbReference>
<evidence type="ECO:0000256" key="3">
    <source>
        <dbReference type="HAMAP-Rule" id="MF_01929"/>
    </source>
</evidence>
<dbReference type="InterPro" id="IPR000031">
    <property type="entry name" value="PurE_dom"/>
</dbReference>